<dbReference type="Gene3D" id="3.40.720.10">
    <property type="entry name" value="Alkaline Phosphatase, subunit A"/>
    <property type="match status" value="1"/>
</dbReference>
<feature type="signal peptide" evidence="6">
    <location>
        <begin position="1"/>
        <end position="17"/>
    </location>
</feature>
<evidence type="ECO:0000256" key="1">
    <source>
        <dbReference type="ARBA" id="ARBA00001913"/>
    </source>
</evidence>
<dbReference type="Pfam" id="PF00884">
    <property type="entry name" value="Sulfatase"/>
    <property type="match status" value="1"/>
</dbReference>
<dbReference type="PROSITE" id="PS00523">
    <property type="entry name" value="SULFATASE_1"/>
    <property type="match status" value="1"/>
</dbReference>
<sequence>MLRALFILSLFTCSALAKRRNVLVLFADDGGFMQTAYNNTVCDTPSLDALASRSVIFNRGYTGVSSCSPSRSVILTGLPQHQNGMYGLQHGVHHFQSFSSVRSLPRILSNNGIYTGIVGKYHVAPKEVYTFDYMQIANVNQVGRNITHMKGFIKEFLEQANQKDKPFFLYIAFHDPHRAGGNYGPFMNKWGDGKPGHGLIPDWKPIEYKPADVIVPYFLPDTPATRGDLAAMYTSFNRMDQGIGLFMKELENSGHLDDTLVLWTSDNGIPFPGAKTNLYEPGMGEPMMISSPDHKEHWGKHTNGLASITDFVPTVLDWFNVKYPDYKLNGEEVKLTGRSLLPLAANPADIKGYPYVFSSHDLHEVTMAYPMRVIRNDRYRLIHNINNRAPYPLATDLYNNPTFLDILNRTRKGLPTHWFKSLQQYYYRDEWELFDLLGDPSELNNLATDPAHKQVLTELKSTLRDWLFKTNDPWRCMPHDMLLGGQCYPMDNYFSDKEKHADTLYYE</sequence>
<dbReference type="AlphaFoldDB" id="A0AAE1APN0"/>
<evidence type="ECO:0000256" key="3">
    <source>
        <dbReference type="ARBA" id="ARBA00022723"/>
    </source>
</evidence>
<evidence type="ECO:0000259" key="8">
    <source>
        <dbReference type="Pfam" id="PF16347"/>
    </source>
</evidence>
<keyword evidence="4" id="KW-0378">Hydrolase</keyword>
<dbReference type="InterPro" id="IPR050738">
    <property type="entry name" value="Sulfatase"/>
</dbReference>
<evidence type="ECO:0000259" key="7">
    <source>
        <dbReference type="Pfam" id="PF00884"/>
    </source>
</evidence>
<evidence type="ECO:0000256" key="4">
    <source>
        <dbReference type="ARBA" id="ARBA00022801"/>
    </source>
</evidence>
<dbReference type="SUPFAM" id="SSF53649">
    <property type="entry name" value="Alkaline phosphatase-like"/>
    <property type="match status" value="1"/>
</dbReference>
<dbReference type="Pfam" id="PF16347">
    <property type="entry name" value="SGSH_C"/>
    <property type="match status" value="1"/>
</dbReference>
<proteinExistence type="inferred from homology"/>
<dbReference type="InterPro" id="IPR032506">
    <property type="entry name" value="SGSH_C"/>
</dbReference>
<evidence type="ECO:0000313" key="9">
    <source>
        <dbReference type="EMBL" id="KAK3790512.1"/>
    </source>
</evidence>
<dbReference type="CDD" id="cd16027">
    <property type="entry name" value="SGSH"/>
    <property type="match status" value="1"/>
</dbReference>
<evidence type="ECO:0000313" key="10">
    <source>
        <dbReference type="Proteomes" id="UP001283361"/>
    </source>
</evidence>
<feature type="chain" id="PRO_5041945217" description="N-sulfoglucosamine sulfohydrolase" evidence="6">
    <location>
        <begin position="18"/>
        <end position="507"/>
    </location>
</feature>
<comment type="caution">
    <text evidence="9">The sequence shown here is derived from an EMBL/GenBank/DDBJ whole genome shotgun (WGS) entry which is preliminary data.</text>
</comment>
<dbReference type="PANTHER" id="PTHR42693:SF53">
    <property type="entry name" value="ENDO-4-O-SULFATASE"/>
    <property type="match status" value="1"/>
</dbReference>
<comment type="similarity">
    <text evidence="2">Belongs to the sulfatase family.</text>
</comment>
<keyword evidence="6" id="KW-0732">Signal</keyword>
<dbReference type="InterPro" id="IPR000917">
    <property type="entry name" value="Sulfatase_N"/>
</dbReference>
<dbReference type="GO" id="GO:0004065">
    <property type="term" value="F:arylsulfatase activity"/>
    <property type="evidence" value="ECO:0007669"/>
    <property type="project" value="TreeGrafter"/>
</dbReference>
<feature type="domain" description="N-sulphoglucosamine sulphohydrolase C-terminal" evidence="8">
    <location>
        <begin position="411"/>
        <end position="465"/>
    </location>
</feature>
<keyword evidence="10" id="KW-1185">Reference proteome</keyword>
<organism evidence="9 10">
    <name type="scientific">Elysia crispata</name>
    <name type="common">lettuce slug</name>
    <dbReference type="NCBI Taxonomy" id="231223"/>
    <lineage>
        <taxon>Eukaryota</taxon>
        <taxon>Metazoa</taxon>
        <taxon>Spiralia</taxon>
        <taxon>Lophotrochozoa</taxon>
        <taxon>Mollusca</taxon>
        <taxon>Gastropoda</taxon>
        <taxon>Heterobranchia</taxon>
        <taxon>Euthyneura</taxon>
        <taxon>Panpulmonata</taxon>
        <taxon>Sacoglossa</taxon>
        <taxon>Placobranchoidea</taxon>
        <taxon>Plakobranchidae</taxon>
        <taxon>Elysia</taxon>
    </lineage>
</organism>
<keyword evidence="3" id="KW-0479">Metal-binding</keyword>
<evidence type="ECO:0000256" key="2">
    <source>
        <dbReference type="ARBA" id="ARBA00008779"/>
    </source>
</evidence>
<protein>
    <recommendedName>
        <fullName evidence="11">N-sulfoglucosamine sulfohydrolase</fullName>
    </recommendedName>
</protein>
<dbReference type="InterPro" id="IPR024607">
    <property type="entry name" value="Sulfatase_CS"/>
</dbReference>
<feature type="domain" description="Sulfatase N-terminal" evidence="7">
    <location>
        <begin position="20"/>
        <end position="321"/>
    </location>
</feature>
<keyword evidence="5" id="KW-0106">Calcium</keyword>
<accession>A0AAE1APN0</accession>
<name>A0AAE1APN0_9GAST</name>
<dbReference type="InterPro" id="IPR017850">
    <property type="entry name" value="Alkaline_phosphatase_core_sf"/>
</dbReference>
<dbReference type="PANTHER" id="PTHR42693">
    <property type="entry name" value="ARYLSULFATASE FAMILY MEMBER"/>
    <property type="match status" value="1"/>
</dbReference>
<dbReference type="GO" id="GO:0046872">
    <property type="term" value="F:metal ion binding"/>
    <property type="evidence" value="ECO:0007669"/>
    <property type="project" value="UniProtKB-KW"/>
</dbReference>
<reference evidence="9" key="1">
    <citation type="journal article" date="2023" name="G3 (Bethesda)">
        <title>A reference genome for the long-term kleptoplast-retaining sea slug Elysia crispata morphotype clarki.</title>
        <authorList>
            <person name="Eastman K.E."/>
            <person name="Pendleton A.L."/>
            <person name="Shaikh M.A."/>
            <person name="Suttiyut T."/>
            <person name="Ogas R."/>
            <person name="Tomko P."/>
            <person name="Gavelis G."/>
            <person name="Widhalm J.R."/>
            <person name="Wisecaver J.H."/>
        </authorList>
    </citation>
    <scope>NUCLEOTIDE SEQUENCE</scope>
    <source>
        <strain evidence="9">ECLA1</strain>
    </source>
</reference>
<gene>
    <name evidence="9" type="ORF">RRG08_060561</name>
</gene>
<evidence type="ECO:0000256" key="5">
    <source>
        <dbReference type="ARBA" id="ARBA00022837"/>
    </source>
</evidence>
<evidence type="ECO:0008006" key="11">
    <source>
        <dbReference type="Google" id="ProtNLM"/>
    </source>
</evidence>
<evidence type="ECO:0000256" key="6">
    <source>
        <dbReference type="SAM" id="SignalP"/>
    </source>
</evidence>
<comment type="cofactor">
    <cofactor evidence="1">
        <name>Ca(2+)</name>
        <dbReference type="ChEBI" id="CHEBI:29108"/>
    </cofactor>
</comment>
<dbReference type="Proteomes" id="UP001283361">
    <property type="component" value="Unassembled WGS sequence"/>
</dbReference>
<dbReference type="EMBL" id="JAWDGP010001539">
    <property type="protein sequence ID" value="KAK3790512.1"/>
    <property type="molecule type" value="Genomic_DNA"/>
</dbReference>